<dbReference type="KEGG" id="tpty:NCTC11468_02315"/>
<accession>A0A2X5PEZ3</accession>
<name>A0A2X5PEZ3_9GAMM</name>
<dbReference type="Proteomes" id="UP000248758">
    <property type="component" value="Chromosome 1"/>
</dbReference>
<proteinExistence type="predicted"/>
<reference evidence="1 2" key="1">
    <citation type="submission" date="2018-06" db="EMBL/GenBank/DDBJ databases">
        <authorList>
            <consortium name="Pathogen Informatics"/>
            <person name="Doyle S."/>
        </authorList>
    </citation>
    <scope>NUCLEOTIDE SEQUENCE [LARGE SCALE GENOMIC DNA]</scope>
    <source>
        <strain evidence="1 2">NCTC11468</strain>
    </source>
</reference>
<organism evidence="1 2">
    <name type="scientific">Tatumella ptyseos</name>
    <dbReference type="NCBI Taxonomy" id="82987"/>
    <lineage>
        <taxon>Bacteria</taxon>
        <taxon>Pseudomonadati</taxon>
        <taxon>Pseudomonadota</taxon>
        <taxon>Gammaproteobacteria</taxon>
        <taxon>Enterobacterales</taxon>
        <taxon>Erwiniaceae</taxon>
        <taxon>Tatumella</taxon>
    </lineage>
</organism>
<dbReference type="AlphaFoldDB" id="A0A2X5PEZ3"/>
<gene>
    <name evidence="1" type="ORF">NCTC11468_02315</name>
</gene>
<dbReference type="EMBL" id="LS483499">
    <property type="protein sequence ID" value="SQK75392.1"/>
    <property type="molecule type" value="Genomic_DNA"/>
</dbReference>
<sequence>MGNRSDCYGRGTALEGDKTTTGAVCIASMSNDTGHGLRGPR</sequence>
<protein>
    <submittedName>
        <fullName evidence="1">Uncharacterized protein</fullName>
    </submittedName>
</protein>
<evidence type="ECO:0000313" key="2">
    <source>
        <dbReference type="Proteomes" id="UP000248758"/>
    </source>
</evidence>
<evidence type="ECO:0000313" key="1">
    <source>
        <dbReference type="EMBL" id="SQK75392.1"/>
    </source>
</evidence>